<sequence>MQLVPLERPTQIKNRSRRILPAGAYSFVYGGEARKHVFCNVAKHKNPGTKWNNFLGVSFHRRKSECYNGTSVIAFLFSLFYKTNCFVGTGYVSTQLFVCNLTTNWSSPRKKR</sequence>
<reference evidence="1 2" key="1">
    <citation type="submission" date="2021-06" db="EMBL/GenBank/DDBJ databases">
        <title>Caerostris extrusa draft genome.</title>
        <authorList>
            <person name="Kono N."/>
            <person name="Arakawa K."/>
        </authorList>
    </citation>
    <scope>NUCLEOTIDE SEQUENCE [LARGE SCALE GENOMIC DNA]</scope>
</reference>
<keyword evidence="2" id="KW-1185">Reference proteome</keyword>
<proteinExistence type="predicted"/>
<comment type="caution">
    <text evidence="1">The sequence shown here is derived from an EMBL/GenBank/DDBJ whole genome shotgun (WGS) entry which is preliminary data.</text>
</comment>
<dbReference type="AlphaFoldDB" id="A0AAV4SJW1"/>
<organism evidence="1 2">
    <name type="scientific">Caerostris extrusa</name>
    <name type="common">Bark spider</name>
    <name type="synonym">Caerostris bankana</name>
    <dbReference type="NCBI Taxonomy" id="172846"/>
    <lineage>
        <taxon>Eukaryota</taxon>
        <taxon>Metazoa</taxon>
        <taxon>Ecdysozoa</taxon>
        <taxon>Arthropoda</taxon>
        <taxon>Chelicerata</taxon>
        <taxon>Arachnida</taxon>
        <taxon>Araneae</taxon>
        <taxon>Araneomorphae</taxon>
        <taxon>Entelegynae</taxon>
        <taxon>Araneoidea</taxon>
        <taxon>Araneidae</taxon>
        <taxon>Caerostris</taxon>
    </lineage>
</organism>
<accession>A0AAV4SJW1</accession>
<evidence type="ECO:0000313" key="1">
    <source>
        <dbReference type="EMBL" id="GIY33496.1"/>
    </source>
</evidence>
<gene>
    <name evidence="1" type="ORF">CEXT_88031</name>
</gene>
<protein>
    <submittedName>
        <fullName evidence="1">Uncharacterized protein</fullName>
    </submittedName>
</protein>
<evidence type="ECO:0000313" key="2">
    <source>
        <dbReference type="Proteomes" id="UP001054945"/>
    </source>
</evidence>
<name>A0AAV4SJW1_CAEEX</name>
<dbReference type="EMBL" id="BPLR01009647">
    <property type="protein sequence ID" value="GIY33496.1"/>
    <property type="molecule type" value="Genomic_DNA"/>
</dbReference>
<dbReference type="Proteomes" id="UP001054945">
    <property type="component" value="Unassembled WGS sequence"/>
</dbReference>